<feature type="compositionally biased region" description="Basic and acidic residues" evidence="8">
    <location>
        <begin position="653"/>
        <end position="665"/>
    </location>
</feature>
<feature type="transmembrane region" description="Helical" evidence="9">
    <location>
        <begin position="582"/>
        <end position="609"/>
    </location>
</feature>
<name>V5GL03_ANOGL</name>
<dbReference type="InterPro" id="IPR002350">
    <property type="entry name" value="Kazal_dom"/>
</dbReference>
<comment type="similarity">
    <text evidence="2">Belongs to the organo anion transporter (TC 2.A.60) family.</text>
</comment>
<evidence type="ECO:0000256" key="3">
    <source>
        <dbReference type="ARBA" id="ARBA00022475"/>
    </source>
</evidence>
<feature type="region of interest" description="Disordered" evidence="8">
    <location>
        <begin position="692"/>
        <end position="761"/>
    </location>
</feature>
<gene>
    <name evidence="11" type="primary">SO1A1</name>
</gene>
<proteinExistence type="inferred from homology"/>
<dbReference type="PANTHER" id="PTHR11388">
    <property type="entry name" value="ORGANIC ANION TRANSPORTER"/>
    <property type="match status" value="1"/>
</dbReference>
<feature type="compositionally biased region" description="Acidic residues" evidence="8">
    <location>
        <begin position="640"/>
        <end position="651"/>
    </location>
</feature>
<dbReference type="CDD" id="cd17336">
    <property type="entry name" value="MFS_SLCO_OATP"/>
    <property type="match status" value="1"/>
</dbReference>
<feature type="transmembrane region" description="Helical" evidence="9">
    <location>
        <begin position="119"/>
        <end position="138"/>
    </location>
</feature>
<feature type="transmembrane region" description="Helical" evidence="9">
    <location>
        <begin position="93"/>
        <end position="112"/>
    </location>
</feature>
<keyword evidence="4 9" id="KW-0812">Transmembrane</keyword>
<feature type="region of interest" description="Disordered" evidence="8">
    <location>
        <begin position="631"/>
        <end position="678"/>
    </location>
</feature>
<evidence type="ECO:0000256" key="5">
    <source>
        <dbReference type="ARBA" id="ARBA00022989"/>
    </source>
</evidence>
<dbReference type="PANTHER" id="PTHR11388:SF158">
    <property type="entry name" value="ORGANIC ANION TRANSPORTING POLYPEPTIDE 33EB"/>
    <property type="match status" value="1"/>
</dbReference>
<dbReference type="Pfam" id="PF03137">
    <property type="entry name" value="OATP"/>
    <property type="match status" value="1"/>
</dbReference>
<feature type="transmembrane region" description="Helical" evidence="9">
    <location>
        <begin position="180"/>
        <end position="201"/>
    </location>
</feature>
<feature type="compositionally biased region" description="Polar residues" evidence="8">
    <location>
        <begin position="734"/>
        <end position="761"/>
    </location>
</feature>
<feature type="transmembrane region" description="Helical" evidence="9">
    <location>
        <begin position="538"/>
        <end position="556"/>
    </location>
</feature>
<evidence type="ECO:0000256" key="1">
    <source>
        <dbReference type="ARBA" id="ARBA00004651"/>
    </source>
</evidence>
<dbReference type="SUPFAM" id="SSF103473">
    <property type="entry name" value="MFS general substrate transporter"/>
    <property type="match status" value="1"/>
</dbReference>
<sequence length="761" mass="84236">MIHPTELLRTNSDEEQNSFSAPVGNYLNQVDCGISALPCLAKCLNLERCAKFGVFVTVLSLVGLFHGAILVYFRGTSHIWSEHYNISLETVDWLIYTNEVFVGLFSLCVAYWGNRLHRAGWLGALTIFLAIACATLAVPEIYNPLSGSEIDSSITGPILCNSNRSMAYSDIDKVEKEVDIITFAVVIIFQMILAMATVSFITHGMTYIDDHISPKHSPGFIGLAFGANEIGKQVGLYCSWGPYVIDIDSIFISPAWITLLVLTFIIGIAIAMFPKALPNIVMIKSVNSLLSLASGNDLYEEEEVVEGFFKSLWGLLKNKVLSLTIFSVVFVQAALINFSILQKQFNQSKYHVSVHNDSSGYSDPFLIQFTTNLLKQPMVAISVITSGMVIAKIRPKAKYLVWWNIIVFSLIALFFASTVFWNCAGKIENEHSNTITIPYCSSHCGCSPDAPFQPVCVDKRTYFSPCLAGCKNYSALQSVYTNCSCGQTVTDGSCYTDNCSIILALSQANSIISAGLLATTVVSNIVIMLRCVPTKQKAFALGLAYTYFGIIPYLPLRFSYRAIADTFCEIHGSKGCQFFSEYFPIFLSSITISLILLAVVFAVILLFFVGKLELYDDKDFKSTTDMQLERIRRNRRTQNNEEDNTDLDSGGEDSQRFLRNDRQMSEGRINLPRPRSKEDRISTYLSEGDLVPPLKPIHKRSDVSTSKNSTNSGLSSDSLKAIASVVGDDHDSDSFSNTSRTNAPNRRNVTPSGNDIVETSF</sequence>
<evidence type="ECO:0000256" key="6">
    <source>
        <dbReference type="ARBA" id="ARBA00023136"/>
    </source>
</evidence>
<feature type="transmembrane region" description="Helical" evidence="9">
    <location>
        <begin position="320"/>
        <end position="341"/>
    </location>
</feature>
<feature type="transmembrane region" description="Helical" evidence="9">
    <location>
        <begin position="52"/>
        <end position="73"/>
    </location>
</feature>
<dbReference type="EMBL" id="GALX01003692">
    <property type="protein sequence ID" value="JAB64774.1"/>
    <property type="molecule type" value="Transcribed_RNA"/>
</dbReference>
<dbReference type="GO" id="GO:0015347">
    <property type="term" value="F:sodium-independent organic anion transmembrane transporter activity"/>
    <property type="evidence" value="ECO:0007669"/>
    <property type="project" value="TreeGrafter"/>
</dbReference>
<reference evidence="11" key="1">
    <citation type="submission" date="2013-07" db="EMBL/GenBank/DDBJ databases">
        <title>Midgut Transcriptome Profiling of Anoplphora glabripennis, a Lignocellulose Degrading, Wood-Boring Cerambycid.</title>
        <authorList>
            <person name="Scully E.D."/>
            <person name="Hoover K."/>
            <person name="Carlson J.E."/>
            <person name="Tien M."/>
            <person name="Geib S.M."/>
        </authorList>
    </citation>
    <scope>NUCLEOTIDE SEQUENCE</scope>
</reference>
<keyword evidence="5 9" id="KW-1133">Transmembrane helix</keyword>
<dbReference type="GO" id="GO:0043252">
    <property type="term" value="P:sodium-independent organic anion transport"/>
    <property type="evidence" value="ECO:0007669"/>
    <property type="project" value="TreeGrafter"/>
</dbReference>
<feature type="domain" description="Kazal-like" evidence="10">
    <location>
        <begin position="434"/>
        <end position="487"/>
    </location>
</feature>
<evidence type="ECO:0000256" key="8">
    <source>
        <dbReference type="SAM" id="MobiDB-lite"/>
    </source>
</evidence>
<keyword evidence="6 9" id="KW-0472">Membrane</keyword>
<comment type="subcellular location">
    <subcellularLocation>
        <location evidence="1">Cell membrane</location>
        <topology evidence="1">Multi-pass membrane protein</topology>
    </subcellularLocation>
</comment>
<feature type="transmembrane region" description="Helical" evidence="9">
    <location>
        <begin position="250"/>
        <end position="273"/>
    </location>
</feature>
<protein>
    <submittedName>
        <fullName evidence="11">Solute carrier organic anion transporter family member 1A1</fullName>
    </submittedName>
</protein>
<feature type="transmembrane region" description="Helical" evidence="9">
    <location>
        <begin position="511"/>
        <end position="531"/>
    </location>
</feature>
<dbReference type="AlphaFoldDB" id="V5GL03"/>
<accession>V5GL03</accession>
<dbReference type="GO" id="GO:0016323">
    <property type="term" value="C:basolateral plasma membrane"/>
    <property type="evidence" value="ECO:0007669"/>
    <property type="project" value="TreeGrafter"/>
</dbReference>
<evidence type="ECO:0000256" key="2">
    <source>
        <dbReference type="ARBA" id="ARBA00009657"/>
    </source>
</evidence>
<feature type="compositionally biased region" description="Polar residues" evidence="8">
    <location>
        <begin position="703"/>
        <end position="718"/>
    </location>
</feature>
<evidence type="ECO:0000256" key="7">
    <source>
        <dbReference type="ARBA" id="ARBA00023157"/>
    </source>
</evidence>
<dbReference type="InterPro" id="IPR004156">
    <property type="entry name" value="OATP"/>
</dbReference>
<evidence type="ECO:0000313" key="11">
    <source>
        <dbReference type="EMBL" id="JAB64774.1"/>
    </source>
</evidence>
<keyword evidence="7" id="KW-1015">Disulfide bond</keyword>
<dbReference type="InterPro" id="IPR036259">
    <property type="entry name" value="MFS_trans_sf"/>
</dbReference>
<dbReference type="PROSITE" id="PS51465">
    <property type="entry name" value="KAZAL_2"/>
    <property type="match status" value="1"/>
</dbReference>
<feature type="transmembrane region" description="Helical" evidence="9">
    <location>
        <begin position="400"/>
        <end position="421"/>
    </location>
</feature>
<organism evidence="11">
    <name type="scientific">Anoplophora glabripennis</name>
    <name type="common">Asian longhorn beetle</name>
    <name type="synonym">Anoplophora nobilis</name>
    <dbReference type="NCBI Taxonomy" id="217634"/>
    <lineage>
        <taxon>Eukaryota</taxon>
        <taxon>Metazoa</taxon>
        <taxon>Ecdysozoa</taxon>
        <taxon>Arthropoda</taxon>
        <taxon>Hexapoda</taxon>
        <taxon>Insecta</taxon>
        <taxon>Pterygota</taxon>
        <taxon>Neoptera</taxon>
        <taxon>Endopterygota</taxon>
        <taxon>Coleoptera</taxon>
        <taxon>Polyphaga</taxon>
        <taxon>Cucujiformia</taxon>
        <taxon>Chrysomeloidea</taxon>
        <taxon>Cerambycidae</taxon>
        <taxon>Lamiinae</taxon>
        <taxon>Lamiini</taxon>
        <taxon>Anoplophora</taxon>
    </lineage>
</organism>
<keyword evidence="3" id="KW-1003">Cell membrane</keyword>
<evidence type="ECO:0000259" key="10">
    <source>
        <dbReference type="PROSITE" id="PS51465"/>
    </source>
</evidence>
<evidence type="ECO:0000256" key="4">
    <source>
        <dbReference type="ARBA" id="ARBA00022692"/>
    </source>
</evidence>
<evidence type="ECO:0000256" key="9">
    <source>
        <dbReference type="SAM" id="Phobius"/>
    </source>
</evidence>